<feature type="domain" description="Glycosyltransferase 2-like" evidence="1">
    <location>
        <begin position="8"/>
        <end position="157"/>
    </location>
</feature>
<dbReference type="PANTHER" id="PTHR43685">
    <property type="entry name" value="GLYCOSYLTRANSFERASE"/>
    <property type="match status" value="1"/>
</dbReference>
<reference evidence="2 3" key="1">
    <citation type="submission" date="2017-05" db="EMBL/GenBank/DDBJ databases">
        <title>De novo genome assembly of Deniococcus indicus strain DR1.</title>
        <authorList>
            <person name="Chauhan D."/>
            <person name="Yennamalli R.M."/>
            <person name="Priyadarshini R."/>
        </authorList>
    </citation>
    <scope>NUCLEOTIDE SEQUENCE [LARGE SCALE GENOMIC DNA]</scope>
    <source>
        <strain evidence="2 3">DR1</strain>
    </source>
</reference>
<dbReference type="SUPFAM" id="SSF53448">
    <property type="entry name" value="Nucleotide-diphospho-sugar transferases"/>
    <property type="match status" value="1"/>
</dbReference>
<dbReference type="InterPro" id="IPR050834">
    <property type="entry name" value="Glycosyltransf_2"/>
</dbReference>
<dbReference type="Gene3D" id="3.90.550.10">
    <property type="entry name" value="Spore Coat Polysaccharide Biosynthesis Protein SpsA, Chain A"/>
    <property type="match status" value="1"/>
</dbReference>
<comment type="caution">
    <text evidence="2">The sequence shown here is derived from an EMBL/GenBank/DDBJ whole genome shotgun (WGS) entry which is preliminary data.</text>
</comment>
<dbReference type="SMR" id="A0A246BSH5"/>
<sequence length="298" mass="34239">MNDLNIGVVITTHNRPLEVVRAIESVLSQTLICKSIVVVIDGRKEPYLDVINSYRSGVKFIFVGYSDTIISPRNAGVLAIEGEVDYIAFLDDDDYWLSNKLERVALAIKNEEYPDVISHKVFVNGGKVVWPRRILRSRESVAEYLFMRPSLRSGDTFMQTSTLTVKRASFLEVRFDDCLKKHQDWDFVIRMDKKGFKFLQIDEILGIYTVNLGVHSISKVSNIDLSLEWGKKVLGDEQPIILPDFRLTVISSQYVASKNLLGLIRNLARAFMPIRSYYFSIAAKYIIRLLISYVWERK</sequence>
<dbReference type="EMBL" id="NHMK01000006">
    <property type="protein sequence ID" value="OWL98621.1"/>
    <property type="molecule type" value="Genomic_DNA"/>
</dbReference>
<keyword evidence="3" id="KW-1185">Reference proteome</keyword>
<dbReference type="InterPro" id="IPR029044">
    <property type="entry name" value="Nucleotide-diphossugar_trans"/>
</dbReference>
<evidence type="ECO:0000259" key="1">
    <source>
        <dbReference type="Pfam" id="PF00535"/>
    </source>
</evidence>
<dbReference type="CDD" id="cd00761">
    <property type="entry name" value="Glyco_tranf_GTA_type"/>
    <property type="match status" value="1"/>
</dbReference>
<organism evidence="2 3">
    <name type="scientific">Deinococcus indicus</name>
    <dbReference type="NCBI Taxonomy" id="223556"/>
    <lineage>
        <taxon>Bacteria</taxon>
        <taxon>Thermotogati</taxon>
        <taxon>Deinococcota</taxon>
        <taxon>Deinococci</taxon>
        <taxon>Deinococcales</taxon>
        <taxon>Deinococcaceae</taxon>
        <taxon>Deinococcus</taxon>
    </lineage>
</organism>
<dbReference type="OrthoDB" id="9785185at2"/>
<proteinExistence type="predicted"/>
<evidence type="ECO:0000313" key="3">
    <source>
        <dbReference type="Proteomes" id="UP000197208"/>
    </source>
</evidence>
<name>A0A246BSH5_9DEIO</name>
<accession>A0A246BSH5</accession>
<evidence type="ECO:0000313" key="2">
    <source>
        <dbReference type="EMBL" id="OWL98621.1"/>
    </source>
</evidence>
<dbReference type="AlphaFoldDB" id="A0A246BSH5"/>
<dbReference type="RefSeq" id="WP_088246897.1">
    <property type="nucleotide sequence ID" value="NZ_NHMK01000006.1"/>
</dbReference>
<dbReference type="InterPro" id="IPR001173">
    <property type="entry name" value="Glyco_trans_2-like"/>
</dbReference>
<gene>
    <name evidence="2" type="ORF">CBQ26_01800</name>
</gene>
<protein>
    <recommendedName>
        <fullName evidence="1">Glycosyltransferase 2-like domain-containing protein</fullName>
    </recommendedName>
</protein>
<dbReference type="Pfam" id="PF00535">
    <property type="entry name" value="Glycos_transf_2"/>
    <property type="match status" value="1"/>
</dbReference>
<dbReference type="PANTHER" id="PTHR43685:SF2">
    <property type="entry name" value="GLYCOSYLTRANSFERASE 2-LIKE DOMAIN-CONTAINING PROTEIN"/>
    <property type="match status" value="1"/>
</dbReference>
<dbReference type="Proteomes" id="UP000197208">
    <property type="component" value="Unassembled WGS sequence"/>
</dbReference>